<reference evidence="2 3" key="1">
    <citation type="journal article" date="2023" name="Microbiol. Spectr.">
        <title>Symbiosis of Carpenter Bees with Uncharacterized Lactic Acid Bacteria Showing NAD Auxotrophy.</title>
        <authorList>
            <person name="Kawasaki S."/>
            <person name="Ozawa K."/>
            <person name="Mori T."/>
            <person name="Yamamoto A."/>
            <person name="Ito M."/>
            <person name="Ohkuma M."/>
            <person name="Sakamoto M."/>
            <person name="Matsutani M."/>
        </authorList>
    </citation>
    <scope>NUCLEOTIDE SEQUENCE [LARGE SCALE GENOMIC DNA]</scope>
    <source>
        <strain evidence="2 3">XA3</strain>
    </source>
</reference>
<gene>
    <name evidence="2" type="ORF">XA3_13460</name>
</gene>
<dbReference type="Gene3D" id="3.40.50.720">
    <property type="entry name" value="NAD(P)-binding Rossmann-like Domain"/>
    <property type="match status" value="1"/>
</dbReference>
<evidence type="ECO:0000313" key="3">
    <source>
        <dbReference type="Proteomes" id="UP001321861"/>
    </source>
</evidence>
<dbReference type="InterPro" id="IPR036291">
    <property type="entry name" value="NAD(P)-bd_dom_sf"/>
</dbReference>
<name>A0AAU9DG37_9LACO</name>
<evidence type="ECO:0000313" key="2">
    <source>
        <dbReference type="EMBL" id="BDR58905.1"/>
    </source>
</evidence>
<dbReference type="KEGG" id="xap:XA3_13460"/>
<sequence>MVFVSTVDHEVDNPITKNVIETVKSNKKARVIAANVLGIYDEVPGAFGQWNAEQIGPKGLATARNSDQLLAESGVKYTTLRLPWLNDRNEIKYSITTRNEIYNGVSVSRESVADFILKLINDPNLYVKESIGIADPDTQGNDRPVY</sequence>
<accession>A0AAU9DG37</accession>
<dbReference type="Proteomes" id="UP001321861">
    <property type="component" value="Chromosome"/>
</dbReference>
<evidence type="ECO:0000259" key="1">
    <source>
        <dbReference type="Pfam" id="PF13460"/>
    </source>
</evidence>
<dbReference type="AlphaFoldDB" id="A0AAU9DG37"/>
<keyword evidence="3" id="KW-1185">Reference proteome</keyword>
<organism evidence="2 3">
    <name type="scientific">Xylocopilactobacillus apicola</name>
    <dbReference type="NCBI Taxonomy" id="2932184"/>
    <lineage>
        <taxon>Bacteria</taxon>
        <taxon>Bacillati</taxon>
        <taxon>Bacillota</taxon>
        <taxon>Bacilli</taxon>
        <taxon>Lactobacillales</taxon>
        <taxon>Lactobacillaceae</taxon>
        <taxon>Xylocopilactobacillus</taxon>
    </lineage>
</organism>
<dbReference type="SUPFAM" id="SSF51735">
    <property type="entry name" value="NAD(P)-binding Rossmann-fold domains"/>
    <property type="match status" value="1"/>
</dbReference>
<dbReference type="Pfam" id="PF13460">
    <property type="entry name" value="NAD_binding_10"/>
    <property type="match status" value="1"/>
</dbReference>
<proteinExistence type="predicted"/>
<dbReference type="EMBL" id="AP026802">
    <property type="protein sequence ID" value="BDR58905.1"/>
    <property type="molecule type" value="Genomic_DNA"/>
</dbReference>
<dbReference type="InterPro" id="IPR016040">
    <property type="entry name" value="NAD(P)-bd_dom"/>
</dbReference>
<protein>
    <recommendedName>
        <fullName evidence="1">NAD(P)-binding domain-containing protein</fullName>
    </recommendedName>
</protein>
<feature type="domain" description="NAD(P)-binding" evidence="1">
    <location>
        <begin position="2"/>
        <end position="123"/>
    </location>
</feature>